<dbReference type="Proteomes" id="UP001239111">
    <property type="component" value="Chromosome 4"/>
</dbReference>
<evidence type="ECO:0000313" key="2">
    <source>
        <dbReference type="Proteomes" id="UP001239111"/>
    </source>
</evidence>
<accession>A0ACC2NAA6</accession>
<sequence length="151" mass="17031">MYDATKQGLLQRGDHFQKCVRLYERFLGVYNSGPDDLDLSLPRESESVQTDFFAPTKTTTNSETQRDGVRNTQKSTVTSQKIREERDASVSVIPSLECEVTESYSQKSHMSKADYRGHNNRDCHTTTFGPRYPPACVQRKGEVTSGTRGSL</sequence>
<dbReference type="EMBL" id="CM056744">
    <property type="protein sequence ID" value="KAJ8666585.1"/>
    <property type="molecule type" value="Genomic_DNA"/>
</dbReference>
<evidence type="ECO:0000313" key="1">
    <source>
        <dbReference type="EMBL" id="KAJ8666585.1"/>
    </source>
</evidence>
<comment type="caution">
    <text evidence="1">The sequence shown here is derived from an EMBL/GenBank/DDBJ whole genome shotgun (WGS) entry which is preliminary data.</text>
</comment>
<gene>
    <name evidence="1" type="ORF">QAD02_008247</name>
</gene>
<organism evidence="1 2">
    <name type="scientific">Eretmocerus hayati</name>
    <dbReference type="NCBI Taxonomy" id="131215"/>
    <lineage>
        <taxon>Eukaryota</taxon>
        <taxon>Metazoa</taxon>
        <taxon>Ecdysozoa</taxon>
        <taxon>Arthropoda</taxon>
        <taxon>Hexapoda</taxon>
        <taxon>Insecta</taxon>
        <taxon>Pterygota</taxon>
        <taxon>Neoptera</taxon>
        <taxon>Endopterygota</taxon>
        <taxon>Hymenoptera</taxon>
        <taxon>Apocrita</taxon>
        <taxon>Proctotrupomorpha</taxon>
        <taxon>Chalcidoidea</taxon>
        <taxon>Aphelinidae</taxon>
        <taxon>Aphelininae</taxon>
        <taxon>Eretmocerus</taxon>
    </lineage>
</organism>
<keyword evidence="2" id="KW-1185">Reference proteome</keyword>
<proteinExistence type="predicted"/>
<name>A0ACC2NAA6_9HYME</name>
<protein>
    <submittedName>
        <fullName evidence="1">Uncharacterized protein</fullName>
    </submittedName>
</protein>
<reference evidence="1" key="1">
    <citation type="submission" date="2023-04" db="EMBL/GenBank/DDBJ databases">
        <title>A chromosome-level genome assembly of the parasitoid wasp Eretmocerus hayati.</title>
        <authorList>
            <person name="Zhong Y."/>
            <person name="Liu S."/>
            <person name="Liu Y."/>
        </authorList>
    </citation>
    <scope>NUCLEOTIDE SEQUENCE</scope>
    <source>
        <strain evidence="1">ZJU_SS_LIU_2023</strain>
    </source>
</reference>